<keyword evidence="3" id="KW-0732">Signal</keyword>
<organism evidence="6 7">
    <name type="scientific">Linum tenue</name>
    <dbReference type="NCBI Taxonomy" id="586396"/>
    <lineage>
        <taxon>Eukaryota</taxon>
        <taxon>Viridiplantae</taxon>
        <taxon>Streptophyta</taxon>
        <taxon>Embryophyta</taxon>
        <taxon>Tracheophyta</taxon>
        <taxon>Spermatophyta</taxon>
        <taxon>Magnoliopsida</taxon>
        <taxon>eudicotyledons</taxon>
        <taxon>Gunneridae</taxon>
        <taxon>Pentapetalae</taxon>
        <taxon>rosids</taxon>
        <taxon>fabids</taxon>
        <taxon>Malpighiales</taxon>
        <taxon>Linaceae</taxon>
        <taxon>Linum</taxon>
    </lineage>
</organism>
<dbReference type="InterPro" id="IPR036861">
    <property type="entry name" value="Endochitinase-like_sf"/>
</dbReference>
<keyword evidence="1 2" id="KW-0147">Chitin-binding</keyword>
<reference evidence="6" key="1">
    <citation type="submission" date="2022-08" db="EMBL/GenBank/DDBJ databases">
        <authorList>
            <person name="Gutierrez-Valencia J."/>
        </authorList>
    </citation>
    <scope>NUCLEOTIDE SEQUENCE</scope>
</reference>
<evidence type="ECO:0000259" key="4">
    <source>
        <dbReference type="PROSITE" id="PS50941"/>
    </source>
</evidence>
<keyword evidence="2" id="KW-1015">Disulfide bond</keyword>
<gene>
    <name evidence="6" type="ORF">LITE_LOCUS32032</name>
</gene>
<dbReference type="Proteomes" id="UP001154282">
    <property type="component" value="Unassembled WGS sequence"/>
</dbReference>
<feature type="chain" id="PRO_5044009954" description="Chitin-binding type-1 domain-containing protein" evidence="3">
    <location>
        <begin position="22"/>
        <end position="207"/>
    </location>
</feature>
<dbReference type="InterPro" id="IPR036908">
    <property type="entry name" value="RlpA-like_sf"/>
</dbReference>
<feature type="disulfide bond" evidence="2">
    <location>
        <begin position="45"/>
        <end position="57"/>
    </location>
</feature>
<feature type="signal peptide" evidence="3">
    <location>
        <begin position="1"/>
        <end position="21"/>
    </location>
</feature>
<evidence type="ECO:0000313" key="6">
    <source>
        <dbReference type="EMBL" id="CAI0454591.1"/>
    </source>
</evidence>
<proteinExistence type="predicted"/>
<evidence type="ECO:0000256" key="2">
    <source>
        <dbReference type="PROSITE-ProRule" id="PRU00261"/>
    </source>
</evidence>
<dbReference type="InterPro" id="IPR001153">
    <property type="entry name" value="Barwin_dom"/>
</dbReference>
<dbReference type="GO" id="GO:0042742">
    <property type="term" value="P:defense response to bacterium"/>
    <property type="evidence" value="ECO:0007669"/>
    <property type="project" value="InterPro"/>
</dbReference>
<feature type="domain" description="Barwin" evidence="5">
    <location>
        <begin position="130"/>
        <end position="205"/>
    </location>
</feature>
<dbReference type="Gene3D" id="3.30.60.10">
    <property type="entry name" value="Endochitinase-like"/>
    <property type="match status" value="1"/>
</dbReference>
<keyword evidence="7" id="KW-1185">Reference proteome</keyword>
<dbReference type="GO" id="GO:0050832">
    <property type="term" value="P:defense response to fungus"/>
    <property type="evidence" value="ECO:0007669"/>
    <property type="project" value="InterPro"/>
</dbReference>
<dbReference type="PROSITE" id="PS51174">
    <property type="entry name" value="BARWIN_3"/>
    <property type="match status" value="1"/>
</dbReference>
<feature type="disulfide bond" evidence="2">
    <location>
        <begin position="69"/>
        <end position="73"/>
    </location>
</feature>
<evidence type="ECO:0000313" key="7">
    <source>
        <dbReference type="Proteomes" id="UP001154282"/>
    </source>
</evidence>
<dbReference type="EMBL" id="CAMGYJ010000008">
    <property type="protein sequence ID" value="CAI0454591.1"/>
    <property type="molecule type" value="Genomic_DNA"/>
</dbReference>
<dbReference type="PROSITE" id="PS50941">
    <property type="entry name" value="CHIT_BIND_I_2"/>
    <property type="match status" value="1"/>
</dbReference>
<dbReference type="GO" id="GO:0008061">
    <property type="term" value="F:chitin binding"/>
    <property type="evidence" value="ECO:0007669"/>
    <property type="project" value="UniProtKB-UniRule"/>
</dbReference>
<dbReference type="InterPro" id="IPR001002">
    <property type="entry name" value="Chitin-bd_1"/>
</dbReference>
<dbReference type="CDD" id="cd00035">
    <property type="entry name" value="ChtBD1"/>
    <property type="match status" value="1"/>
</dbReference>
<protein>
    <recommendedName>
        <fullName evidence="8">Chitin-binding type-1 domain-containing protein</fullName>
    </recommendedName>
</protein>
<evidence type="ECO:0000256" key="3">
    <source>
        <dbReference type="SAM" id="SignalP"/>
    </source>
</evidence>
<feature type="disulfide bond" evidence="2">
    <location>
        <begin position="36"/>
        <end position="51"/>
    </location>
</feature>
<dbReference type="SUPFAM" id="SSF57016">
    <property type="entry name" value="Plant lectins/antimicrobial peptides"/>
    <property type="match status" value="1"/>
</dbReference>
<evidence type="ECO:0000259" key="5">
    <source>
        <dbReference type="PROSITE" id="PS51174"/>
    </source>
</evidence>
<evidence type="ECO:0000256" key="1">
    <source>
        <dbReference type="ARBA" id="ARBA00022669"/>
    </source>
</evidence>
<name>A0AAV0N7M4_9ROSI</name>
<evidence type="ECO:0008006" key="8">
    <source>
        <dbReference type="Google" id="ProtNLM"/>
    </source>
</evidence>
<feature type="disulfide bond" evidence="2">
    <location>
        <begin position="50"/>
        <end position="64"/>
    </location>
</feature>
<dbReference type="Gene3D" id="2.40.40.10">
    <property type="entry name" value="RlpA-like domain"/>
    <property type="match status" value="1"/>
</dbReference>
<sequence>MKGRGLNLLAASVALLILAAASPVAIRGDERDDYRCGRHFECARCGGRRCCSTSEYCGDTDAYCKHPNCQLQCKDSTPGCFRAPPAAYNMYSTDGINGATAPCSTATANISMDGVIHGGARQPNNVTSYRAACGHCLKVNTRVTQRKDGKQMKVRLPVDDEECSNSQLSELGKRIFQELDTDGEGRAVNRGYLLVVDYQVVQCDDEH</sequence>
<dbReference type="AlphaFoldDB" id="A0AAV0N7M4"/>
<accession>A0AAV0N7M4</accession>
<comment type="caution">
    <text evidence="6">The sequence shown here is derived from an EMBL/GenBank/DDBJ whole genome shotgun (WGS) entry which is preliminary data.</text>
</comment>
<feature type="domain" description="Chitin-binding type-1" evidence="4">
    <location>
        <begin position="33"/>
        <end position="75"/>
    </location>
</feature>